<accession>A0ABM9M3H2</accession>
<organism evidence="1 2">
    <name type="scientific">[Mycobacterium] burgundiense</name>
    <dbReference type="NCBI Taxonomy" id="3064286"/>
    <lineage>
        <taxon>Bacteria</taxon>
        <taxon>Bacillati</taxon>
        <taxon>Actinomycetota</taxon>
        <taxon>Actinomycetes</taxon>
        <taxon>Mycobacteriales</taxon>
        <taxon>Mycobacteriaceae</taxon>
        <taxon>Mycolicibacterium</taxon>
    </lineage>
</organism>
<evidence type="ECO:0008006" key="3">
    <source>
        <dbReference type="Google" id="ProtNLM"/>
    </source>
</evidence>
<proteinExistence type="predicted"/>
<gene>
    <name evidence="1" type="ORF">MU0053_004221</name>
</gene>
<evidence type="ECO:0000313" key="1">
    <source>
        <dbReference type="EMBL" id="CAJ1509548.1"/>
    </source>
</evidence>
<reference evidence="1 2" key="1">
    <citation type="submission" date="2023-08" db="EMBL/GenBank/DDBJ databases">
        <authorList>
            <person name="Folkvardsen B D."/>
            <person name="Norman A."/>
        </authorList>
    </citation>
    <scope>NUCLEOTIDE SEQUENCE [LARGE SCALE GENOMIC DNA]</scope>
    <source>
        <strain evidence="1 2">Mu0053</strain>
    </source>
</reference>
<keyword evidence="2" id="KW-1185">Reference proteome</keyword>
<evidence type="ECO:0000313" key="2">
    <source>
        <dbReference type="Proteomes" id="UP001190465"/>
    </source>
</evidence>
<sequence length="123" mass="13561">MDRYVGPLLSQLGFEPDGVDEAIQYGERPAWAVYYRGEDCKFQVCWSASEGGVDFMLSPLDAPNEFGLVNKSGQWHYVLALSGTNDGEMTPSLDATAGTWWAWREALLETHLGTARTALLANT</sequence>
<protein>
    <recommendedName>
        <fullName evidence="3">Immunity protein 63 domain-containing protein</fullName>
    </recommendedName>
</protein>
<dbReference type="EMBL" id="OY726397">
    <property type="protein sequence ID" value="CAJ1509548.1"/>
    <property type="molecule type" value="Genomic_DNA"/>
</dbReference>
<dbReference type="RefSeq" id="WP_308479531.1">
    <property type="nucleotide sequence ID" value="NZ_OY726397.1"/>
</dbReference>
<dbReference type="Proteomes" id="UP001190465">
    <property type="component" value="Chromosome"/>
</dbReference>
<name>A0ABM9M3H2_9MYCO</name>